<dbReference type="RefSeq" id="WP_034238630.1">
    <property type="nucleotide sequence ID" value="NZ_AQRA01000001.1"/>
</dbReference>
<dbReference type="AlphaFoldDB" id="A0A023C0Q7"/>
<gene>
    <name evidence="4" type="ORF">ATO12_03435</name>
</gene>
<reference evidence="4 5" key="1">
    <citation type="submission" date="2014-04" db="EMBL/GenBank/DDBJ databases">
        <title>Aquimarina sp. 22II-S11-z7 Genome Sequencing.</title>
        <authorList>
            <person name="Lai Q."/>
        </authorList>
    </citation>
    <scope>NUCLEOTIDE SEQUENCE [LARGE SCALE GENOMIC DNA]</scope>
    <source>
        <strain evidence="4 5">22II-S11-z7</strain>
    </source>
</reference>
<evidence type="ECO:0000313" key="5">
    <source>
        <dbReference type="Proteomes" id="UP000023541"/>
    </source>
</evidence>
<organism evidence="4 5">
    <name type="scientific">Aquimarina atlantica</name>
    <dbReference type="NCBI Taxonomy" id="1317122"/>
    <lineage>
        <taxon>Bacteria</taxon>
        <taxon>Pseudomonadati</taxon>
        <taxon>Bacteroidota</taxon>
        <taxon>Flavobacteriia</taxon>
        <taxon>Flavobacteriales</taxon>
        <taxon>Flavobacteriaceae</taxon>
        <taxon>Aquimarina</taxon>
    </lineage>
</organism>
<evidence type="ECO:0000256" key="2">
    <source>
        <dbReference type="SAM" id="SignalP"/>
    </source>
</evidence>
<dbReference type="EMBL" id="AQRA01000001">
    <property type="protein sequence ID" value="EZH75855.1"/>
    <property type="molecule type" value="Genomic_DNA"/>
</dbReference>
<dbReference type="Gene3D" id="2.40.160.20">
    <property type="match status" value="1"/>
</dbReference>
<feature type="chain" id="PRO_5001516233" description="Outer membrane protein beta-barrel domain-containing protein" evidence="2">
    <location>
        <begin position="20"/>
        <end position="213"/>
    </location>
</feature>
<dbReference type="Proteomes" id="UP000023541">
    <property type="component" value="Unassembled WGS sequence"/>
</dbReference>
<comment type="caution">
    <text evidence="4">The sequence shown here is derived from an EMBL/GenBank/DDBJ whole genome shotgun (WGS) entry which is preliminary data.</text>
</comment>
<dbReference type="OrthoDB" id="945117at2"/>
<keyword evidence="5" id="KW-1185">Reference proteome</keyword>
<dbReference type="SUPFAM" id="SSF56925">
    <property type="entry name" value="OMPA-like"/>
    <property type="match status" value="1"/>
</dbReference>
<name>A0A023C0Q7_9FLAO</name>
<accession>A0A023C0Q7</accession>
<dbReference type="eggNOG" id="COG3637">
    <property type="taxonomic scope" value="Bacteria"/>
</dbReference>
<proteinExistence type="predicted"/>
<dbReference type="Pfam" id="PF13505">
    <property type="entry name" value="OMP_b-brl"/>
    <property type="match status" value="1"/>
</dbReference>
<evidence type="ECO:0000256" key="1">
    <source>
        <dbReference type="ARBA" id="ARBA00022729"/>
    </source>
</evidence>
<sequence>MKKILLVTTAIASFAFANAQEHHNTATKEHHFAKDYDKKGEFEQGDVFVSALFGFDSKTIKNEGEEHKDIMLDVFTRVGYLISNTVTGGVKFGYESEKEEEGGEEIRSHHGLIGIFGRYDFTPGHKFSLFGELGVDYLTADVERNGIKNKEKGYKIGLIPGLTYFLNDHFAIEALWGAISYESMKADEGEKTTDEIIVGFDFEHINFGLAYKF</sequence>
<protein>
    <recommendedName>
        <fullName evidence="3">Outer membrane protein beta-barrel domain-containing protein</fullName>
    </recommendedName>
</protein>
<evidence type="ECO:0000313" key="4">
    <source>
        <dbReference type="EMBL" id="EZH75855.1"/>
    </source>
</evidence>
<evidence type="ECO:0000259" key="3">
    <source>
        <dbReference type="Pfam" id="PF13505"/>
    </source>
</evidence>
<dbReference type="STRING" id="1317122.ATO12_03435"/>
<feature type="signal peptide" evidence="2">
    <location>
        <begin position="1"/>
        <end position="19"/>
    </location>
</feature>
<feature type="domain" description="Outer membrane protein beta-barrel" evidence="3">
    <location>
        <begin position="55"/>
        <end position="213"/>
    </location>
</feature>
<keyword evidence="1 2" id="KW-0732">Signal</keyword>
<dbReference type="InterPro" id="IPR027385">
    <property type="entry name" value="Beta-barrel_OMP"/>
</dbReference>
<dbReference type="InterPro" id="IPR011250">
    <property type="entry name" value="OMP/PagP_B-barrel"/>
</dbReference>